<evidence type="ECO:0000256" key="1">
    <source>
        <dbReference type="ARBA" id="ARBA00004123"/>
    </source>
</evidence>
<dbReference type="PANTHER" id="PTHR22846:SF2">
    <property type="entry name" value="F-BOX-LIKE_WD REPEAT-CONTAINING PROTEIN EBI"/>
    <property type="match status" value="1"/>
</dbReference>
<evidence type="ECO:0000256" key="6">
    <source>
        <dbReference type="PROSITE-ProRule" id="PRU00221"/>
    </source>
</evidence>
<feature type="repeat" description="WD" evidence="6">
    <location>
        <begin position="265"/>
        <end position="309"/>
    </location>
</feature>
<proteinExistence type="inferred from homology"/>
<keyword evidence="3" id="KW-0677">Repeat</keyword>
<dbReference type="Pfam" id="PF25175">
    <property type="entry name" value="Beta-prop_WDR5"/>
    <property type="match status" value="1"/>
</dbReference>
<dbReference type="GO" id="GO:0034967">
    <property type="term" value="C:Set3 complex"/>
    <property type="evidence" value="ECO:0007669"/>
    <property type="project" value="TreeGrafter"/>
</dbReference>
<feature type="repeat" description="WD" evidence="6">
    <location>
        <begin position="97"/>
        <end position="137"/>
    </location>
</feature>
<accession>A0A6P4HVL7</accession>
<feature type="repeat" description="WD" evidence="6">
    <location>
        <begin position="55"/>
        <end position="96"/>
    </location>
</feature>
<dbReference type="InterPro" id="IPR036322">
    <property type="entry name" value="WD40_repeat_dom_sf"/>
</dbReference>
<name>A0A6P4HVL7_DROKI</name>
<dbReference type="Gene3D" id="2.130.10.10">
    <property type="entry name" value="YVTN repeat-like/Quinoprotein amine dehydrogenase"/>
    <property type="match status" value="1"/>
</dbReference>
<dbReference type="PROSITE" id="PS00678">
    <property type="entry name" value="WD_REPEATS_1"/>
    <property type="match status" value="2"/>
</dbReference>
<dbReference type="SUPFAM" id="SSF50978">
    <property type="entry name" value="WD40 repeat-like"/>
    <property type="match status" value="1"/>
</dbReference>
<evidence type="ECO:0000256" key="2">
    <source>
        <dbReference type="ARBA" id="ARBA00022574"/>
    </source>
</evidence>
<dbReference type="CDD" id="cd00200">
    <property type="entry name" value="WD40"/>
    <property type="match status" value="1"/>
</dbReference>
<dbReference type="GO" id="GO:0003714">
    <property type="term" value="F:transcription corepressor activity"/>
    <property type="evidence" value="ECO:0007669"/>
    <property type="project" value="InterPro"/>
</dbReference>
<dbReference type="OrthoDB" id="674604at2759"/>
<organism evidence="9 10">
    <name type="scientific">Drosophila kikkawai</name>
    <name type="common">Fruit fly</name>
    <dbReference type="NCBI Taxonomy" id="30033"/>
    <lineage>
        <taxon>Eukaryota</taxon>
        <taxon>Metazoa</taxon>
        <taxon>Ecdysozoa</taxon>
        <taxon>Arthropoda</taxon>
        <taxon>Hexapoda</taxon>
        <taxon>Insecta</taxon>
        <taxon>Pterygota</taxon>
        <taxon>Neoptera</taxon>
        <taxon>Endopterygota</taxon>
        <taxon>Diptera</taxon>
        <taxon>Brachycera</taxon>
        <taxon>Muscomorpha</taxon>
        <taxon>Ephydroidea</taxon>
        <taxon>Drosophilidae</taxon>
        <taxon>Drosophila</taxon>
        <taxon>Sophophora</taxon>
    </lineage>
</organism>
<evidence type="ECO:0000313" key="11">
    <source>
        <dbReference type="RefSeq" id="XP_070140814.1"/>
    </source>
</evidence>
<reference evidence="10" key="1">
    <citation type="submission" date="2025-04" db="UniProtKB">
        <authorList>
            <consortium name="RefSeq"/>
        </authorList>
    </citation>
    <scope>IDENTIFICATION</scope>
    <source>
        <strain evidence="9 11">14028-0561.14</strain>
        <tissue evidence="11">Whole fly</tissue>
    </source>
</reference>
<dbReference type="InterPro" id="IPR019775">
    <property type="entry name" value="WD40_repeat_CS"/>
</dbReference>
<feature type="repeat" description="WD" evidence="6">
    <location>
        <begin position="138"/>
        <end position="179"/>
    </location>
</feature>
<dbReference type="RefSeq" id="XP_017019715.1">
    <property type="nucleotide sequence ID" value="XM_017164226.1"/>
</dbReference>
<evidence type="ECO:0000256" key="3">
    <source>
        <dbReference type="ARBA" id="ARBA00022737"/>
    </source>
</evidence>
<reference evidence="9" key="2">
    <citation type="submission" date="2025-05" db="UniProtKB">
        <authorList>
            <consortium name="RefSeq"/>
        </authorList>
    </citation>
    <scope>NUCLEOTIDE SEQUENCE [LARGE SCALE GENOMIC DNA]</scope>
    <source>
        <strain evidence="9">14028-0561.14</strain>
    </source>
</reference>
<dbReference type="FunFam" id="2.130.10.10:FF:000228">
    <property type="entry name" value="COMPASS-like H3K4 histone methylase component WDR5A"/>
    <property type="match status" value="1"/>
</dbReference>
<dbReference type="PRINTS" id="PR00320">
    <property type="entry name" value="GPROTEINBRPT"/>
</dbReference>
<evidence type="ECO:0000259" key="8">
    <source>
        <dbReference type="Pfam" id="PF25175"/>
    </source>
</evidence>
<sequence>MTEQMESVEMDCTETINPAEEPPVTPGNQEADEDIFRVPLPPKPDCPGYAVKSTLSGHKSCITSVKFRPDGQQLVSSSSDTLLMLWDVNTAKFQQSMSGHKVGINDLTWSQGHLLASCSDDKTVRLWDPRLGTCQKTLRGHSLQVFACRFNPSGNLLASCSFDETVRLWDVRTNRALKVVPAHHDPITSLDFNRDGTLFATGSFDGLIRVWDTATCQLLKTLIDGDNAPVGHVKFSPNGRYVLASTLNCTLKLWNFFKAKCLRSYRGHVNEAYCINSNFSITGGIWIVSGSEDKSLCIWKLQNKELVQKADTEGDQVICTDCHPKENVIATGALQNGFTVKLWKSSEEESPAVQS</sequence>
<dbReference type="InterPro" id="IPR020472">
    <property type="entry name" value="WD40_PAC1"/>
</dbReference>
<comment type="similarity">
    <text evidence="5">Belongs to the WD repeat EBI family.</text>
</comment>
<dbReference type="GeneID" id="108072904"/>
<dbReference type="InterPro" id="IPR015943">
    <property type="entry name" value="WD40/YVTN_repeat-like_dom_sf"/>
</dbReference>
<dbReference type="PROSITE" id="PS50082">
    <property type="entry name" value="WD_REPEATS_2"/>
    <property type="match status" value="6"/>
</dbReference>
<dbReference type="SMART" id="SM00320">
    <property type="entry name" value="WD40"/>
    <property type="match status" value="7"/>
</dbReference>
<dbReference type="GO" id="GO:0006357">
    <property type="term" value="P:regulation of transcription by RNA polymerase II"/>
    <property type="evidence" value="ECO:0007669"/>
    <property type="project" value="TreeGrafter"/>
</dbReference>
<dbReference type="RefSeq" id="XP_070140814.1">
    <property type="nucleotide sequence ID" value="XM_070284713.1"/>
</dbReference>
<dbReference type="PROSITE" id="PS50294">
    <property type="entry name" value="WD_REPEATS_REGION"/>
    <property type="match status" value="5"/>
</dbReference>
<dbReference type="InterPro" id="IPR059122">
    <property type="entry name" value="Beta-prop_WDR5-like"/>
</dbReference>
<dbReference type="PANTHER" id="PTHR22846">
    <property type="entry name" value="WD40 REPEAT PROTEIN"/>
    <property type="match status" value="1"/>
</dbReference>
<keyword evidence="4" id="KW-0539">Nucleus</keyword>
<evidence type="ECO:0000256" key="5">
    <source>
        <dbReference type="ARBA" id="ARBA00025741"/>
    </source>
</evidence>
<protein>
    <submittedName>
        <fullName evidence="10 11">WD repeat-containing protein 5</fullName>
    </submittedName>
</protein>
<feature type="region of interest" description="Disordered" evidence="7">
    <location>
        <begin position="1"/>
        <end position="30"/>
    </location>
</feature>
<dbReference type="PIRSF" id="PIRSF002394">
    <property type="entry name" value="GN-bd_beta"/>
    <property type="match status" value="1"/>
</dbReference>
<evidence type="ECO:0000313" key="9">
    <source>
        <dbReference type="Proteomes" id="UP001652661"/>
    </source>
</evidence>
<feature type="compositionally biased region" description="Acidic residues" evidence="7">
    <location>
        <begin position="1"/>
        <end position="12"/>
    </location>
</feature>
<evidence type="ECO:0000256" key="4">
    <source>
        <dbReference type="ARBA" id="ARBA00023242"/>
    </source>
</evidence>
<feature type="repeat" description="WD" evidence="6">
    <location>
        <begin position="223"/>
        <end position="264"/>
    </location>
</feature>
<dbReference type="GO" id="GO:0044666">
    <property type="term" value="C:MLL3/4 complex"/>
    <property type="evidence" value="ECO:0007669"/>
    <property type="project" value="UniProtKB-ARBA"/>
</dbReference>
<feature type="domain" description="WDR5-like beta-propeller" evidence="8">
    <location>
        <begin position="54"/>
        <end position="344"/>
    </location>
</feature>
<feature type="repeat" description="WD" evidence="6">
    <location>
        <begin position="180"/>
        <end position="221"/>
    </location>
</feature>
<evidence type="ECO:0000256" key="7">
    <source>
        <dbReference type="SAM" id="MobiDB-lite"/>
    </source>
</evidence>
<dbReference type="AlphaFoldDB" id="A0A6P4HVL7"/>
<dbReference type="InterPro" id="IPR045183">
    <property type="entry name" value="Ebi-like"/>
</dbReference>
<gene>
    <name evidence="10 11" type="primary">LOC108072904</name>
</gene>
<keyword evidence="9" id="KW-1185">Reference proteome</keyword>
<evidence type="ECO:0000313" key="10">
    <source>
        <dbReference type="RefSeq" id="XP_017019715.1"/>
    </source>
</evidence>
<keyword evidence="2 6" id="KW-0853">WD repeat</keyword>
<dbReference type="InterPro" id="IPR001680">
    <property type="entry name" value="WD40_rpt"/>
</dbReference>
<comment type="subcellular location">
    <subcellularLocation>
        <location evidence="1">Nucleus</location>
    </subcellularLocation>
</comment>
<dbReference type="Proteomes" id="UP001652661">
    <property type="component" value="Chromosome 2R"/>
</dbReference>